<evidence type="ECO:0000313" key="7">
    <source>
        <dbReference type="EMBL" id="KAK7421078.1"/>
    </source>
</evidence>
<organism evidence="7 8">
    <name type="scientific">Neonectria punicea</name>
    <dbReference type="NCBI Taxonomy" id="979145"/>
    <lineage>
        <taxon>Eukaryota</taxon>
        <taxon>Fungi</taxon>
        <taxon>Dikarya</taxon>
        <taxon>Ascomycota</taxon>
        <taxon>Pezizomycotina</taxon>
        <taxon>Sordariomycetes</taxon>
        <taxon>Hypocreomycetidae</taxon>
        <taxon>Hypocreales</taxon>
        <taxon>Nectriaceae</taxon>
        <taxon>Neonectria</taxon>
    </lineage>
</organism>
<feature type="domain" description="Zn(2)-C6 fungal-type" evidence="6">
    <location>
        <begin position="22"/>
        <end position="52"/>
    </location>
</feature>
<accession>A0ABR1HIS9</accession>
<dbReference type="InterPro" id="IPR050815">
    <property type="entry name" value="TF_fung"/>
</dbReference>
<proteinExistence type="predicted"/>
<keyword evidence="3" id="KW-0805">Transcription regulation</keyword>
<evidence type="ECO:0000256" key="4">
    <source>
        <dbReference type="ARBA" id="ARBA00023163"/>
    </source>
</evidence>
<evidence type="ECO:0000313" key="8">
    <source>
        <dbReference type="Proteomes" id="UP001498476"/>
    </source>
</evidence>
<protein>
    <recommendedName>
        <fullName evidence="6">Zn(2)-C6 fungal-type domain-containing protein</fullName>
    </recommendedName>
</protein>
<comment type="subcellular location">
    <subcellularLocation>
        <location evidence="1">Nucleus</location>
    </subcellularLocation>
</comment>
<dbReference type="Pfam" id="PF00172">
    <property type="entry name" value="Zn_clus"/>
    <property type="match status" value="1"/>
</dbReference>
<evidence type="ECO:0000259" key="6">
    <source>
        <dbReference type="PROSITE" id="PS50048"/>
    </source>
</evidence>
<reference evidence="7 8" key="1">
    <citation type="journal article" date="2025" name="Microbiol. Resour. Announc.">
        <title>Draft genome sequences for Neonectria magnoliae and Neonectria punicea, canker pathogens of Liriodendron tulipifera and Acer saccharum in West Virginia.</title>
        <authorList>
            <person name="Petronek H.M."/>
            <person name="Kasson M.T."/>
            <person name="Metheny A.M."/>
            <person name="Stauder C.M."/>
            <person name="Lovett B."/>
            <person name="Lynch S.C."/>
            <person name="Garnas J.R."/>
            <person name="Kasson L.R."/>
            <person name="Stajich J.E."/>
        </authorList>
    </citation>
    <scope>NUCLEOTIDE SEQUENCE [LARGE SCALE GENOMIC DNA]</scope>
    <source>
        <strain evidence="7 8">NRRL 64653</strain>
    </source>
</reference>
<dbReference type="SUPFAM" id="SSF57701">
    <property type="entry name" value="Zn2/Cys6 DNA-binding domain"/>
    <property type="match status" value="1"/>
</dbReference>
<name>A0ABR1HIS9_9HYPO</name>
<keyword evidence="4" id="KW-0804">Transcription</keyword>
<evidence type="ECO:0000256" key="2">
    <source>
        <dbReference type="ARBA" id="ARBA00022723"/>
    </source>
</evidence>
<dbReference type="SMART" id="SM00066">
    <property type="entry name" value="GAL4"/>
    <property type="match status" value="1"/>
</dbReference>
<dbReference type="EMBL" id="JAZAVJ010000025">
    <property type="protein sequence ID" value="KAK7421078.1"/>
    <property type="molecule type" value="Genomic_DNA"/>
</dbReference>
<dbReference type="Gene3D" id="4.10.240.10">
    <property type="entry name" value="Zn(2)-C6 fungal-type DNA-binding domain"/>
    <property type="match status" value="1"/>
</dbReference>
<comment type="caution">
    <text evidence="7">The sequence shown here is derived from an EMBL/GenBank/DDBJ whole genome shotgun (WGS) entry which is preliminary data.</text>
</comment>
<gene>
    <name evidence="7" type="ORF">QQX98_002436</name>
</gene>
<evidence type="ECO:0000256" key="5">
    <source>
        <dbReference type="ARBA" id="ARBA00023242"/>
    </source>
</evidence>
<evidence type="ECO:0000256" key="1">
    <source>
        <dbReference type="ARBA" id="ARBA00004123"/>
    </source>
</evidence>
<evidence type="ECO:0000256" key="3">
    <source>
        <dbReference type="ARBA" id="ARBA00023015"/>
    </source>
</evidence>
<dbReference type="PROSITE" id="PS50048">
    <property type="entry name" value="ZN2_CY6_FUNGAL_2"/>
    <property type="match status" value="1"/>
</dbReference>
<keyword evidence="2" id="KW-0479">Metal-binding</keyword>
<dbReference type="Proteomes" id="UP001498476">
    <property type="component" value="Unassembled WGS sequence"/>
</dbReference>
<dbReference type="PANTHER" id="PTHR47338:SF5">
    <property type="entry name" value="ZN(II)2CYS6 TRANSCRIPTION FACTOR (EUROFUNG)"/>
    <property type="match status" value="1"/>
</dbReference>
<dbReference type="CDD" id="cd00067">
    <property type="entry name" value="GAL4"/>
    <property type="match status" value="1"/>
</dbReference>
<sequence length="440" mass="48913">MESLSPLTLRKMDRVAASRQKSCNTCVRGKRKCDKKTPRCTRCAAKGLECVYQKLPPGASFHDEDIGVAPANEVPDFDMGFDIESLSTSTNTTTTTATTSPDSLHNSSVPSIDLDTNLDFSIIDHLMANDSSAGAELWNLGDFGTANNHNNKLEMPLVPTHPQVAIRDVAILQGVDNCMAFNPLDVHDPSTRIGYVVDAMTNLFRDFAHTRTLPFVHPRLYGSSLPRTILAAFSAATAYAGRTPQNKAWVYKLVTEAARDIHREGERAHTSAEKVARVQALVILDSIRMFDGDVALRAASEREMPQFMAWLTDLKDLKNELEQGSWILLESVRRTLMMSLSFLCVSFVLKSLEPPCDIMEPGLAFTASRHLWEAPSSITFFQAWHMKPQFCVPDMDFKDVWMHARPDDVDEFSRLMLTAQAGPDAMEYFMMGNPNISVGG</sequence>
<dbReference type="InterPro" id="IPR036864">
    <property type="entry name" value="Zn2-C6_fun-type_DNA-bd_sf"/>
</dbReference>
<dbReference type="InterPro" id="IPR001138">
    <property type="entry name" value="Zn2Cys6_DnaBD"/>
</dbReference>
<dbReference type="PANTHER" id="PTHR47338">
    <property type="entry name" value="ZN(II)2CYS6 TRANSCRIPTION FACTOR (EUROFUNG)-RELATED"/>
    <property type="match status" value="1"/>
</dbReference>
<keyword evidence="5" id="KW-0539">Nucleus</keyword>
<keyword evidence="8" id="KW-1185">Reference proteome</keyword>